<dbReference type="GO" id="GO:0043130">
    <property type="term" value="F:ubiquitin binding"/>
    <property type="evidence" value="ECO:0007669"/>
    <property type="project" value="TreeGrafter"/>
</dbReference>
<feature type="repeat" description="WD" evidence="4">
    <location>
        <begin position="250"/>
        <end position="283"/>
    </location>
</feature>
<feature type="region of interest" description="Disordered" evidence="5">
    <location>
        <begin position="19"/>
        <end position="66"/>
    </location>
</feature>
<comment type="caution">
    <text evidence="6">The sequence shown here is derived from an EMBL/GenBank/DDBJ whole genome shotgun (WGS) entry which is preliminary data.</text>
</comment>
<evidence type="ECO:0000256" key="4">
    <source>
        <dbReference type="PROSITE-ProRule" id="PRU00221"/>
    </source>
</evidence>
<dbReference type="InterPro" id="IPR015943">
    <property type="entry name" value="WD40/YVTN_repeat-like_dom_sf"/>
</dbReference>
<dbReference type="InterPro" id="IPR021772">
    <property type="entry name" value="WDR48/Bun107"/>
</dbReference>
<feature type="compositionally biased region" description="Basic and acidic residues" evidence="5">
    <location>
        <begin position="500"/>
        <end position="509"/>
    </location>
</feature>
<evidence type="ECO:0000256" key="5">
    <source>
        <dbReference type="SAM" id="MobiDB-lite"/>
    </source>
</evidence>
<dbReference type="VEuPathDB" id="FungiDB:TREMEDRAFT_64196"/>
<feature type="region of interest" description="Disordered" evidence="5">
    <location>
        <begin position="146"/>
        <end position="165"/>
    </location>
</feature>
<feature type="compositionally biased region" description="Low complexity" evidence="5">
    <location>
        <begin position="962"/>
        <end position="986"/>
    </location>
</feature>
<dbReference type="Pfam" id="PF11816">
    <property type="entry name" value="DUF3337"/>
    <property type="match status" value="1"/>
</dbReference>
<reference evidence="6 7" key="1">
    <citation type="submission" date="2016-06" db="EMBL/GenBank/DDBJ databases">
        <title>Evolution of pathogenesis and genome organization in the Tremellales.</title>
        <authorList>
            <person name="Cuomo C."/>
            <person name="Litvintseva A."/>
            <person name="Heitman J."/>
            <person name="Chen Y."/>
            <person name="Sun S."/>
            <person name="Springer D."/>
            <person name="Dromer F."/>
            <person name="Young S."/>
            <person name="Zeng Q."/>
            <person name="Chapman S."/>
            <person name="Gujja S."/>
            <person name="Saif S."/>
            <person name="Birren B."/>
        </authorList>
    </citation>
    <scope>NUCLEOTIDE SEQUENCE [LARGE SCALE GENOMIC DNA]</scope>
    <source>
        <strain evidence="6 7">ATCC 28783</strain>
    </source>
</reference>
<proteinExistence type="inferred from homology"/>
<feature type="compositionally biased region" description="Polar residues" evidence="5">
    <location>
        <begin position="45"/>
        <end position="65"/>
    </location>
</feature>
<feature type="compositionally biased region" description="Basic and acidic residues" evidence="5">
    <location>
        <begin position="1006"/>
        <end position="1019"/>
    </location>
</feature>
<dbReference type="SUPFAM" id="SSF50978">
    <property type="entry name" value="WD40 repeat-like"/>
    <property type="match status" value="1"/>
</dbReference>
<dbReference type="PROSITE" id="PS00678">
    <property type="entry name" value="WD_REPEATS_1"/>
    <property type="match status" value="1"/>
</dbReference>
<feature type="repeat" description="WD" evidence="4">
    <location>
        <begin position="205"/>
        <end position="237"/>
    </location>
</feature>
<feature type="repeat" description="WD" evidence="4">
    <location>
        <begin position="351"/>
        <end position="392"/>
    </location>
</feature>
<dbReference type="STRING" id="5217.A0A4Q1BE67"/>
<accession>A0A4Q1BE67</accession>
<evidence type="ECO:0000313" key="6">
    <source>
        <dbReference type="EMBL" id="RXK36274.1"/>
    </source>
</evidence>
<dbReference type="Proteomes" id="UP000289152">
    <property type="component" value="Unassembled WGS sequence"/>
</dbReference>
<dbReference type="InterPro" id="IPR019775">
    <property type="entry name" value="WD40_repeat_CS"/>
</dbReference>
<evidence type="ECO:0000256" key="1">
    <source>
        <dbReference type="ARBA" id="ARBA00006917"/>
    </source>
</evidence>
<feature type="repeat" description="WD" evidence="4">
    <location>
        <begin position="308"/>
        <end position="340"/>
    </location>
</feature>
<keyword evidence="7" id="KW-1185">Reference proteome</keyword>
<dbReference type="FunCoup" id="A0A4Q1BE67">
    <property type="interactions" value="553"/>
</dbReference>
<sequence>MAVTARRVSYILPSPSEPPPLLSLPPIGEPRKGRTAPLLRPKDASSATTPTFQSRNPFLTPSQSSHPRHCLGVTALALDTSTLLANHTSPQGILYTGGRDGLVASWELGIHHKRRKGGRYDLPPGGNRVKWEKIGDSAELWVGDAEEDEFEDSEEEASSEDEELEGWVGVNGKKAREVPYEERWEVDRDHLAANKPPPTKFRQSAQTHTDWVSAMLLCNLNQTVITASSDRTIRAWSPHSPTESGSPSLVGRHRDYVRTLAWASQPGLLFSGALDRTVGIWDVGKGQVDAPVLSIDLTKLDEFEGIGADGDRGSVYALGVDPAGSVLAAGTPERVVRLWDPRAGDQSIGKLVGHSDCVRSIVVSEDGRYMLTGSSDTTIKLWSLAAHRCLHTFNHHTSSVWSLHSAHPNLERFYSGSRDGHLCVVDLERCTDISDCECVVLAREGDTPLLGHHESKSGDEGIRAIAAMDDEFVWTSTGSATVKRWRDVGRRVSRLQYDGVSHHPFEDPTRIPPSLNAGLNLLPPTPVSNPPEGAIRNKRLSLDGTGEGQSLLFRTESRESRTVAFAPTPSSRNGPVDGRSSPSRNTDSPVPIKDRPVVPPNRITVSGASVANSIMSDVSVDNDTDTLNGIPYKSLVCLGLPDSPYSFGFSQHPAKSGISLLSGHHRDRHEQEEGSPYHPSAQLEVYPSQARIEFEDREVASEAIPLRSTPDGIISGRPGLIRSLLLNDRQHVLSIDTEGEVACWNIIRGVCVGRFAATDVAEAFDLERGVKADRKHSQDVLEMVKQRVEGEIMVITWCGVDTKIGSLVVHLEEGRVFDAEVYLDELGMGDVDGAKEDTRLNLGKWTLANLFRGLIIAEEREIRASNSTPSTNPPSITRSPAPTYISIERPTSPTPHRGRAMSSSYIPGTPSLNIPGLTTPAVTAAILPESEVTLSTSAPAGWSSFSNAMRGPLTAIPQSPALNLNQNQNQNNQTTSNHQNIQTSQNVLQNQTPSEGLRGDYFSITRRSDPSPNRTEEKPSTPSPLIPTFQPLANEKSTGDKDKSSTVDKTSSGESGKKLMGKLKGFGRKKTEPIIPTTTIEETSNINQQDDQPKMNERQYNQLNILDQIRSLPFSPPSSLEAPLIDFPLETQLLISEESKDAGAWVVTYRSRVCNTEKDLEMLEMNSPGWLLDYLFTGRIKLKEPVKLTFILEPVKDGGVGEMPEGTQRLSASRVLRARKILSFIYDKLELGARDRSGSIVSLNSRIIPQPRKSSITSLPPFSNPTTRTNHDEEFSSTGVGPEDILELLCGDEKVDPKMTLATLKHYYGQGGDMVLHYGLKR</sequence>
<evidence type="ECO:0000256" key="2">
    <source>
        <dbReference type="ARBA" id="ARBA00022574"/>
    </source>
</evidence>
<dbReference type="PANTHER" id="PTHR19862:SF14">
    <property type="entry name" value="WD REPEAT-CONTAINING PROTEIN 48"/>
    <property type="match status" value="1"/>
</dbReference>
<dbReference type="InParanoid" id="A0A4Q1BE67"/>
<dbReference type="CDD" id="cd00200">
    <property type="entry name" value="WD40"/>
    <property type="match status" value="1"/>
</dbReference>
<gene>
    <name evidence="6" type="ORF">M231_06478</name>
</gene>
<feature type="compositionally biased region" description="Polar residues" evidence="5">
    <location>
        <begin position="1254"/>
        <end position="1268"/>
    </location>
</feature>
<dbReference type="Gene3D" id="2.130.10.10">
    <property type="entry name" value="YVTN repeat-like/Quinoprotein amine dehydrogenase"/>
    <property type="match status" value="2"/>
</dbReference>
<feature type="compositionally biased region" description="Basic and acidic residues" evidence="5">
    <location>
        <begin position="1037"/>
        <end position="1046"/>
    </location>
</feature>
<dbReference type="InterPro" id="IPR036322">
    <property type="entry name" value="WD40_repeat_dom_sf"/>
</dbReference>
<comment type="similarity">
    <text evidence="1">Belongs to the WD repeat WDR48 family.</text>
</comment>
<feature type="region of interest" description="Disordered" evidence="5">
    <location>
        <begin position="1254"/>
        <end position="1278"/>
    </location>
</feature>
<dbReference type="OrthoDB" id="2421129at2759"/>
<dbReference type="Pfam" id="PF00400">
    <property type="entry name" value="WD40"/>
    <property type="match status" value="4"/>
</dbReference>
<name>A0A4Q1BE67_TREME</name>
<dbReference type="InterPro" id="IPR020472">
    <property type="entry name" value="WD40_PAC1"/>
</dbReference>
<evidence type="ECO:0000256" key="3">
    <source>
        <dbReference type="ARBA" id="ARBA00022737"/>
    </source>
</evidence>
<organism evidence="6 7">
    <name type="scientific">Tremella mesenterica</name>
    <name type="common">Jelly fungus</name>
    <dbReference type="NCBI Taxonomy" id="5217"/>
    <lineage>
        <taxon>Eukaryota</taxon>
        <taxon>Fungi</taxon>
        <taxon>Dikarya</taxon>
        <taxon>Basidiomycota</taxon>
        <taxon>Agaricomycotina</taxon>
        <taxon>Tremellomycetes</taxon>
        <taxon>Tremellales</taxon>
        <taxon>Tremellaceae</taxon>
        <taxon>Tremella</taxon>
    </lineage>
</organism>
<dbReference type="SMART" id="SM00320">
    <property type="entry name" value="WD40"/>
    <property type="match status" value="8"/>
</dbReference>
<dbReference type="InterPro" id="IPR001680">
    <property type="entry name" value="WD40_rpt"/>
</dbReference>
<feature type="region of interest" description="Disordered" evidence="5">
    <location>
        <begin position="951"/>
        <end position="1062"/>
    </location>
</feature>
<dbReference type="PROSITE" id="PS50082">
    <property type="entry name" value="WD_REPEATS_2"/>
    <property type="match status" value="4"/>
</dbReference>
<keyword evidence="3" id="KW-0677">Repeat</keyword>
<keyword evidence="2 4" id="KW-0853">WD repeat</keyword>
<evidence type="ECO:0000313" key="7">
    <source>
        <dbReference type="Proteomes" id="UP000289152"/>
    </source>
</evidence>
<dbReference type="PANTHER" id="PTHR19862">
    <property type="entry name" value="WD REPEAT-CONTAINING PROTEIN 48"/>
    <property type="match status" value="1"/>
</dbReference>
<dbReference type="InterPro" id="IPR051246">
    <property type="entry name" value="WDR48"/>
</dbReference>
<protein>
    <submittedName>
        <fullName evidence="6">Uncharacterized protein</fullName>
    </submittedName>
</protein>
<dbReference type="PRINTS" id="PR00320">
    <property type="entry name" value="GPROTEINBRPT"/>
</dbReference>
<dbReference type="EMBL" id="SDIL01000103">
    <property type="protein sequence ID" value="RXK36274.1"/>
    <property type="molecule type" value="Genomic_DNA"/>
</dbReference>
<feature type="compositionally biased region" description="Low complexity" evidence="5">
    <location>
        <begin position="865"/>
        <end position="880"/>
    </location>
</feature>
<feature type="region of interest" description="Disordered" evidence="5">
    <location>
        <begin position="500"/>
        <end position="601"/>
    </location>
</feature>
<dbReference type="GO" id="GO:0000724">
    <property type="term" value="P:double-strand break repair via homologous recombination"/>
    <property type="evidence" value="ECO:0007669"/>
    <property type="project" value="TreeGrafter"/>
</dbReference>
<dbReference type="PROSITE" id="PS50294">
    <property type="entry name" value="WD_REPEATS_REGION"/>
    <property type="match status" value="3"/>
</dbReference>
<feature type="region of interest" description="Disordered" evidence="5">
    <location>
        <begin position="864"/>
        <end position="907"/>
    </location>
</feature>